<comment type="similarity">
    <text evidence="1 2">Belongs to the small heat shock protein (HSP20) family.</text>
</comment>
<dbReference type="Gene3D" id="2.60.40.790">
    <property type="match status" value="1"/>
</dbReference>
<feature type="domain" description="SHSP" evidence="3">
    <location>
        <begin position="30"/>
        <end position="126"/>
    </location>
</feature>
<dbReference type="CDD" id="cd00298">
    <property type="entry name" value="ACD_sHsps_p23-like"/>
    <property type="match status" value="1"/>
</dbReference>
<reference evidence="4 5" key="1">
    <citation type="submission" date="2019-11" db="EMBL/GenBank/DDBJ databases">
        <title>Caenimonas koreensis gen. nov., sp. nov., isolated from activated sludge.</title>
        <authorList>
            <person name="Seung H.R."/>
        </authorList>
    </citation>
    <scope>NUCLEOTIDE SEQUENCE [LARGE SCALE GENOMIC DNA]</scope>
    <source>
        <strain evidence="4 5">EMB320</strain>
    </source>
</reference>
<dbReference type="SUPFAM" id="SSF49764">
    <property type="entry name" value="HSP20-like chaperones"/>
    <property type="match status" value="1"/>
</dbReference>
<accession>A0A844B8T0</accession>
<dbReference type="EMBL" id="WJBU01000010">
    <property type="protein sequence ID" value="MRD47856.1"/>
    <property type="molecule type" value="Genomic_DNA"/>
</dbReference>
<keyword evidence="5" id="KW-1185">Reference proteome</keyword>
<proteinExistence type="inferred from homology"/>
<organism evidence="4 5">
    <name type="scientific">Caenimonas koreensis DSM 17982</name>
    <dbReference type="NCBI Taxonomy" id="1121255"/>
    <lineage>
        <taxon>Bacteria</taxon>
        <taxon>Pseudomonadati</taxon>
        <taxon>Pseudomonadota</taxon>
        <taxon>Betaproteobacteria</taxon>
        <taxon>Burkholderiales</taxon>
        <taxon>Comamonadaceae</taxon>
        <taxon>Caenimonas</taxon>
    </lineage>
</organism>
<protein>
    <submittedName>
        <fullName evidence="4">Hsp20 family protein</fullName>
    </submittedName>
</protein>
<dbReference type="AlphaFoldDB" id="A0A844B8T0"/>
<dbReference type="OrthoDB" id="8794599at2"/>
<gene>
    <name evidence="4" type="ORF">GHT07_11245</name>
</gene>
<evidence type="ECO:0000313" key="4">
    <source>
        <dbReference type="EMBL" id="MRD47856.1"/>
    </source>
</evidence>
<comment type="caution">
    <text evidence="4">The sequence shown here is derived from an EMBL/GenBank/DDBJ whole genome shotgun (WGS) entry which is preliminary data.</text>
</comment>
<dbReference type="InterPro" id="IPR008978">
    <property type="entry name" value="HSP20-like_chaperone"/>
</dbReference>
<dbReference type="RefSeq" id="WP_153585181.1">
    <property type="nucleotide sequence ID" value="NZ_WJBU01000010.1"/>
</dbReference>
<evidence type="ECO:0000256" key="2">
    <source>
        <dbReference type="RuleBase" id="RU003616"/>
    </source>
</evidence>
<evidence type="ECO:0000256" key="1">
    <source>
        <dbReference type="PROSITE-ProRule" id="PRU00285"/>
    </source>
</evidence>
<dbReference type="PROSITE" id="PS01031">
    <property type="entry name" value="SHSP"/>
    <property type="match status" value="1"/>
</dbReference>
<evidence type="ECO:0000259" key="3">
    <source>
        <dbReference type="PROSITE" id="PS01031"/>
    </source>
</evidence>
<dbReference type="Pfam" id="PF00011">
    <property type="entry name" value="HSP20"/>
    <property type="match status" value="1"/>
</dbReference>
<dbReference type="InterPro" id="IPR002068">
    <property type="entry name" value="A-crystallin/Hsp20_dom"/>
</dbReference>
<sequence>MSLYFAPVARTAVPTSRPLDRTFERFLNEPFFRTGPANFSFQETDTAWNVSFDLPGVAREDLTINIEGAIVRIETKAEAKRAFKGAYELPLEIDADSSEAKLENGVLELTLVKKLPVSNARTLAIK</sequence>
<name>A0A844B8T0_9BURK</name>
<evidence type="ECO:0000313" key="5">
    <source>
        <dbReference type="Proteomes" id="UP000487350"/>
    </source>
</evidence>
<dbReference type="Proteomes" id="UP000487350">
    <property type="component" value="Unassembled WGS sequence"/>
</dbReference>